<dbReference type="Proteomes" id="UP000028013">
    <property type="component" value="Unassembled WGS sequence"/>
</dbReference>
<protein>
    <submittedName>
        <fullName evidence="1">Uncharacterized protein</fullName>
    </submittedName>
</protein>
<comment type="caution">
    <text evidence="1">The sequence shown here is derived from an EMBL/GenBank/DDBJ whole genome shotgun (WGS) entry which is preliminary data.</text>
</comment>
<sequence length="39" mass="4580">MPMGKKEKRNYEDMDCLEVNLNVKAVIVYQGFLTQSHFC</sequence>
<dbReference type="AlphaFoldDB" id="A0A078S7T5"/>
<evidence type="ECO:0000313" key="1">
    <source>
        <dbReference type="EMBL" id="KDS56960.1"/>
    </source>
</evidence>
<name>A0A078S7T5_BACUN</name>
<evidence type="ECO:0000313" key="2">
    <source>
        <dbReference type="Proteomes" id="UP000028013"/>
    </source>
</evidence>
<accession>A0A078S7T5</accession>
<reference evidence="1 2" key="1">
    <citation type="submission" date="2014-04" db="EMBL/GenBank/DDBJ databases">
        <authorList>
            <person name="Sears C."/>
            <person name="Carroll K."/>
            <person name="Sack B.R."/>
            <person name="Qadri F."/>
            <person name="Myers L.L."/>
            <person name="Chung G.-T."/>
            <person name="Escheverria P."/>
            <person name="Fraser C.M."/>
            <person name="Sadzewicz L."/>
            <person name="Shefchek K.A."/>
            <person name="Tallon L."/>
            <person name="Das S.P."/>
            <person name="Daugherty S."/>
            <person name="Mongodin E.F."/>
        </authorList>
    </citation>
    <scope>NUCLEOTIDE SEQUENCE [LARGE SCALE GENOMIC DNA]</scope>
    <source>
        <strain evidence="1 2">3978 T3 ii</strain>
    </source>
</reference>
<organism evidence="1 2">
    <name type="scientific">Bacteroides uniformis str. 3978 T3 ii</name>
    <dbReference type="NCBI Taxonomy" id="1339349"/>
    <lineage>
        <taxon>Bacteria</taxon>
        <taxon>Pseudomonadati</taxon>
        <taxon>Bacteroidota</taxon>
        <taxon>Bacteroidia</taxon>
        <taxon>Bacteroidales</taxon>
        <taxon>Bacteroidaceae</taxon>
        <taxon>Bacteroides</taxon>
    </lineage>
</organism>
<dbReference type="EMBL" id="JNHN01000093">
    <property type="protein sequence ID" value="KDS56960.1"/>
    <property type="molecule type" value="Genomic_DNA"/>
</dbReference>
<dbReference type="PATRIC" id="fig|1339349.3.peg.785"/>
<gene>
    <name evidence="1" type="ORF">M094_3978</name>
</gene>
<proteinExistence type="predicted"/>